<organism evidence="1 2">
    <name type="scientific">Panagrellus redivivus</name>
    <name type="common">Microworm</name>
    <dbReference type="NCBI Taxonomy" id="6233"/>
    <lineage>
        <taxon>Eukaryota</taxon>
        <taxon>Metazoa</taxon>
        <taxon>Ecdysozoa</taxon>
        <taxon>Nematoda</taxon>
        <taxon>Chromadorea</taxon>
        <taxon>Rhabditida</taxon>
        <taxon>Tylenchina</taxon>
        <taxon>Panagrolaimomorpha</taxon>
        <taxon>Panagrolaimoidea</taxon>
        <taxon>Panagrolaimidae</taxon>
        <taxon>Panagrellus</taxon>
    </lineage>
</organism>
<sequence length="73" mass="8153">MATVTTELDRSQIRSQNLAKLTSSNYGSSRLCKRCLFKHNLSVSKPNLVTLSMLCECTISPAELDVRNTSAYR</sequence>
<dbReference type="Proteomes" id="UP000492821">
    <property type="component" value="Unassembled WGS sequence"/>
</dbReference>
<name>A0A7E4W934_PANRE</name>
<accession>A0A7E4W934</accession>
<dbReference type="AlphaFoldDB" id="A0A7E4W934"/>
<reference evidence="1" key="1">
    <citation type="journal article" date="2013" name="Genetics">
        <title>The draft genome and transcriptome of Panagrellus redivivus are shaped by the harsh demands of a free-living lifestyle.</title>
        <authorList>
            <person name="Srinivasan J."/>
            <person name="Dillman A.R."/>
            <person name="Macchietto M.G."/>
            <person name="Heikkinen L."/>
            <person name="Lakso M."/>
            <person name="Fracchia K.M."/>
            <person name="Antoshechkin I."/>
            <person name="Mortazavi A."/>
            <person name="Wong G."/>
            <person name="Sternberg P.W."/>
        </authorList>
    </citation>
    <scope>NUCLEOTIDE SEQUENCE [LARGE SCALE GENOMIC DNA]</scope>
    <source>
        <strain evidence="1">MT8872</strain>
    </source>
</reference>
<reference evidence="2" key="2">
    <citation type="submission" date="2020-10" db="UniProtKB">
        <authorList>
            <consortium name="WormBaseParasite"/>
        </authorList>
    </citation>
    <scope>IDENTIFICATION</scope>
</reference>
<dbReference type="WBParaSite" id="Pan_g8421.t1">
    <property type="protein sequence ID" value="Pan_g8421.t1"/>
    <property type="gene ID" value="Pan_g8421"/>
</dbReference>
<proteinExistence type="predicted"/>
<keyword evidence="1" id="KW-1185">Reference proteome</keyword>
<evidence type="ECO:0000313" key="2">
    <source>
        <dbReference type="WBParaSite" id="Pan_g8421.t1"/>
    </source>
</evidence>
<protein>
    <submittedName>
        <fullName evidence="2">Ovule protein</fullName>
    </submittedName>
</protein>
<evidence type="ECO:0000313" key="1">
    <source>
        <dbReference type="Proteomes" id="UP000492821"/>
    </source>
</evidence>